<dbReference type="AlphaFoldDB" id="A0A061GKW5"/>
<dbReference type="EMBL" id="CM001884">
    <property type="protein sequence ID" value="EOY27704.1"/>
    <property type="molecule type" value="Genomic_DNA"/>
</dbReference>
<organism evidence="1 2">
    <name type="scientific">Theobroma cacao</name>
    <name type="common">Cacao</name>
    <name type="synonym">Cocoa</name>
    <dbReference type="NCBI Taxonomy" id="3641"/>
    <lineage>
        <taxon>Eukaryota</taxon>
        <taxon>Viridiplantae</taxon>
        <taxon>Streptophyta</taxon>
        <taxon>Embryophyta</taxon>
        <taxon>Tracheophyta</taxon>
        <taxon>Spermatophyta</taxon>
        <taxon>Magnoliopsida</taxon>
        <taxon>eudicotyledons</taxon>
        <taxon>Gunneridae</taxon>
        <taxon>Pentapetalae</taxon>
        <taxon>rosids</taxon>
        <taxon>malvids</taxon>
        <taxon>Malvales</taxon>
        <taxon>Malvaceae</taxon>
        <taxon>Byttnerioideae</taxon>
        <taxon>Theobroma</taxon>
    </lineage>
</organism>
<dbReference type="Gramene" id="EOY27704">
    <property type="protein sequence ID" value="EOY27704"/>
    <property type="gene ID" value="TCM_029486"/>
</dbReference>
<dbReference type="InParanoid" id="A0A061GKW5"/>
<protein>
    <submittedName>
        <fullName evidence="1">Uncharacterized protein</fullName>
    </submittedName>
</protein>
<dbReference type="HOGENOM" id="CLU_2296808_0_0_1"/>
<keyword evidence="2" id="KW-1185">Reference proteome</keyword>
<evidence type="ECO:0000313" key="1">
    <source>
        <dbReference type="EMBL" id="EOY27704.1"/>
    </source>
</evidence>
<accession>A0A061GKW5</accession>
<reference evidence="1 2" key="1">
    <citation type="journal article" date="2013" name="Genome Biol.">
        <title>The genome sequence of the most widely cultivated cacao type and its use to identify candidate genes regulating pod color.</title>
        <authorList>
            <person name="Motamayor J.C."/>
            <person name="Mockaitis K."/>
            <person name="Schmutz J."/>
            <person name="Haiminen N."/>
            <person name="Iii D.L."/>
            <person name="Cornejo O."/>
            <person name="Findley S.D."/>
            <person name="Zheng P."/>
            <person name="Utro F."/>
            <person name="Royaert S."/>
            <person name="Saski C."/>
            <person name="Jenkins J."/>
            <person name="Podicheti R."/>
            <person name="Zhao M."/>
            <person name="Scheffler B.E."/>
            <person name="Stack J.C."/>
            <person name="Feltus F.A."/>
            <person name="Mustiga G.M."/>
            <person name="Amores F."/>
            <person name="Phillips W."/>
            <person name="Marelli J.P."/>
            <person name="May G.D."/>
            <person name="Shapiro H."/>
            <person name="Ma J."/>
            <person name="Bustamante C.D."/>
            <person name="Schnell R.J."/>
            <person name="Main D."/>
            <person name="Gilbert D."/>
            <person name="Parida L."/>
            <person name="Kuhn D.N."/>
        </authorList>
    </citation>
    <scope>NUCLEOTIDE SEQUENCE [LARGE SCALE GENOMIC DNA]</scope>
    <source>
        <strain evidence="2">cv. Matina 1-6</strain>
    </source>
</reference>
<gene>
    <name evidence="1" type="ORF">TCM_029486</name>
</gene>
<proteinExistence type="predicted"/>
<dbReference type="Proteomes" id="UP000026915">
    <property type="component" value="Chromosome 6"/>
</dbReference>
<sequence length="101" mass="11478">MRGAKEFIRTTKNIVLLLEMIVRRVHFHPSWSGRMGQRLSAKQRLPSLLSVVFLGVSSRFVLSPLMHPVIGKGRAETVDSHGTTIPLKFFFATPFHFLKAF</sequence>
<name>A0A061GKW5_THECC</name>
<evidence type="ECO:0000313" key="2">
    <source>
        <dbReference type="Proteomes" id="UP000026915"/>
    </source>
</evidence>